<proteinExistence type="inferred from homology"/>
<dbReference type="Gene3D" id="2.30.30.30">
    <property type="match status" value="1"/>
</dbReference>
<dbReference type="AlphaFoldDB" id="A0A8K1YHB7"/>
<evidence type="ECO:0000256" key="11">
    <source>
        <dbReference type="RuleBase" id="RU003477"/>
    </source>
</evidence>
<dbReference type="PANTHER" id="PTHR12903">
    <property type="entry name" value="MITOCHONDRIAL RIBOSOMAL PROTEIN L24"/>
    <property type="match status" value="1"/>
</dbReference>
<evidence type="ECO:0000256" key="6">
    <source>
        <dbReference type="ARBA" id="ARBA00022640"/>
    </source>
</evidence>
<dbReference type="GO" id="GO:0019843">
    <property type="term" value="F:rRNA binding"/>
    <property type="evidence" value="ECO:0007669"/>
    <property type="project" value="UniProtKB-UniRule"/>
</dbReference>
<keyword evidence="8 10" id="KW-0687">Ribonucleoprotein</keyword>
<organism evidence="13">
    <name type="scientific">Thalassiosira sp</name>
    <dbReference type="NCBI Taxonomy" id="1891026"/>
    <lineage>
        <taxon>Eukaryota</taxon>
        <taxon>Sar</taxon>
        <taxon>Stramenopiles</taxon>
        <taxon>Ochrophyta</taxon>
        <taxon>Bacillariophyta</taxon>
        <taxon>Coscinodiscophyceae</taxon>
        <taxon>Thalassiosirophycidae</taxon>
        <taxon>Thalassiosirales</taxon>
        <taxon>Thalassiosiraceae</taxon>
        <taxon>Thalassiosira</taxon>
    </lineage>
</organism>
<evidence type="ECO:0000256" key="10">
    <source>
        <dbReference type="HAMAP-Rule" id="MF_01326"/>
    </source>
</evidence>
<dbReference type="GO" id="GO:0005840">
    <property type="term" value="C:ribosome"/>
    <property type="evidence" value="ECO:0007669"/>
    <property type="project" value="UniProtKB-KW"/>
</dbReference>
<keyword evidence="10" id="KW-0699">rRNA-binding</keyword>
<dbReference type="GO" id="GO:0009507">
    <property type="term" value="C:chloroplast"/>
    <property type="evidence" value="ECO:0007669"/>
    <property type="project" value="UniProtKB-SubCell"/>
</dbReference>
<evidence type="ECO:0000256" key="7">
    <source>
        <dbReference type="ARBA" id="ARBA00022980"/>
    </source>
</evidence>
<evidence type="ECO:0000259" key="12">
    <source>
        <dbReference type="SMART" id="SM00739"/>
    </source>
</evidence>
<keyword evidence="6 13" id="KW-0934">Plastid</keyword>
<feature type="domain" description="KOW" evidence="12">
    <location>
        <begin position="8"/>
        <end position="35"/>
    </location>
</feature>
<evidence type="ECO:0000256" key="1">
    <source>
        <dbReference type="ARBA" id="ARBA00004072"/>
    </source>
</evidence>
<evidence type="ECO:0000313" key="13">
    <source>
        <dbReference type="EMBL" id="UBQ35334.1"/>
    </source>
</evidence>
<dbReference type="InterPro" id="IPR005824">
    <property type="entry name" value="KOW"/>
</dbReference>
<keyword evidence="10" id="KW-0694">RNA-binding</keyword>
<keyword evidence="5 13" id="KW-0150">Chloroplast</keyword>
<name>A0A8K1YHB7_9STRA</name>
<keyword evidence="7 10" id="KW-0689">Ribosomal protein</keyword>
<reference evidence="13" key="1">
    <citation type="submission" date="2021-02" db="EMBL/GenBank/DDBJ databases">
        <authorList>
            <person name="Liu K."/>
            <person name="Chen N."/>
        </authorList>
    </citation>
    <scope>NUCLEOTIDE SEQUENCE</scope>
    <source>
        <strain evidence="13">CNS00561</strain>
    </source>
</reference>
<sequence length="79" mass="9012">MSNNKKLNIKIGDNVRIISGSDKNKIGEVIKISRTTSKILVKGINFKFKHIKPNSENEIGEIKQFEAPIHYSNVKLIYK</sequence>
<evidence type="ECO:0000256" key="2">
    <source>
        <dbReference type="ARBA" id="ARBA00004229"/>
    </source>
</evidence>
<dbReference type="InterPro" id="IPR041988">
    <property type="entry name" value="Ribosomal_uL24_KOW"/>
</dbReference>
<gene>
    <name evidence="10 13" type="primary">rpl24</name>
</gene>
<dbReference type="SMART" id="SM00739">
    <property type="entry name" value="KOW"/>
    <property type="match status" value="1"/>
</dbReference>
<dbReference type="Pfam" id="PF00467">
    <property type="entry name" value="KOW"/>
    <property type="match status" value="1"/>
</dbReference>
<dbReference type="PROSITE" id="PS01108">
    <property type="entry name" value="RIBOSOMAL_L24"/>
    <property type="match status" value="1"/>
</dbReference>
<comment type="function">
    <text evidence="1 10">One of two assembly initiator proteins, it binds directly to the 5'-end of the 23S rRNA, where it nucleates assembly of the 50S subunit.</text>
</comment>
<evidence type="ECO:0000256" key="4">
    <source>
        <dbReference type="ARBA" id="ARBA00011838"/>
    </source>
</evidence>
<dbReference type="InterPro" id="IPR003256">
    <property type="entry name" value="Ribosomal_uL24"/>
</dbReference>
<evidence type="ECO:0000256" key="8">
    <source>
        <dbReference type="ARBA" id="ARBA00023274"/>
    </source>
</evidence>
<geneLocation type="chloroplast" evidence="13"/>
<dbReference type="EMBL" id="MW592700">
    <property type="protein sequence ID" value="UBQ35334.1"/>
    <property type="molecule type" value="Genomic_DNA"/>
</dbReference>
<evidence type="ECO:0000256" key="9">
    <source>
        <dbReference type="ARBA" id="ARBA00035282"/>
    </source>
</evidence>
<dbReference type="GO" id="GO:0006412">
    <property type="term" value="P:translation"/>
    <property type="evidence" value="ECO:0007669"/>
    <property type="project" value="UniProtKB-UniRule"/>
</dbReference>
<comment type="subunit">
    <text evidence="4 10">Part of the 50S ribosomal subunit.</text>
</comment>
<comment type="similarity">
    <text evidence="3 10 11">Belongs to the universal ribosomal protein uL24 family.</text>
</comment>
<dbReference type="SUPFAM" id="SSF50104">
    <property type="entry name" value="Translation proteins SH3-like domain"/>
    <property type="match status" value="1"/>
</dbReference>
<evidence type="ECO:0000256" key="5">
    <source>
        <dbReference type="ARBA" id="ARBA00022528"/>
    </source>
</evidence>
<dbReference type="Pfam" id="PF17136">
    <property type="entry name" value="ribosomal_L24"/>
    <property type="match status" value="1"/>
</dbReference>
<accession>A0A8K1YHB7</accession>
<dbReference type="InterPro" id="IPR057264">
    <property type="entry name" value="Ribosomal_uL24_C"/>
</dbReference>
<dbReference type="InterPro" id="IPR008991">
    <property type="entry name" value="Translation_prot_SH3-like_sf"/>
</dbReference>
<dbReference type="GO" id="GO:1990904">
    <property type="term" value="C:ribonucleoprotein complex"/>
    <property type="evidence" value="ECO:0007669"/>
    <property type="project" value="UniProtKB-KW"/>
</dbReference>
<dbReference type="InterPro" id="IPR014722">
    <property type="entry name" value="Rib_uL2_dom2"/>
</dbReference>
<dbReference type="NCBIfam" id="TIGR01079">
    <property type="entry name" value="rplX_bact"/>
    <property type="match status" value="1"/>
</dbReference>
<dbReference type="GO" id="GO:0003735">
    <property type="term" value="F:structural constituent of ribosome"/>
    <property type="evidence" value="ECO:0007669"/>
    <property type="project" value="InterPro"/>
</dbReference>
<protein>
    <recommendedName>
        <fullName evidence="9 10">Large ribosomal subunit protein uL24c</fullName>
    </recommendedName>
</protein>
<evidence type="ECO:0000256" key="3">
    <source>
        <dbReference type="ARBA" id="ARBA00010618"/>
    </source>
</evidence>
<dbReference type="CDD" id="cd06089">
    <property type="entry name" value="KOW_RPL26"/>
    <property type="match status" value="1"/>
</dbReference>
<comment type="subcellular location">
    <subcellularLocation>
        <location evidence="2 10">Plastid</location>
        <location evidence="2 10">Chloroplast</location>
    </subcellularLocation>
</comment>
<dbReference type="HAMAP" id="MF_01326_B">
    <property type="entry name" value="Ribosomal_uL24_B"/>
    <property type="match status" value="1"/>
</dbReference>
<dbReference type="InterPro" id="IPR005825">
    <property type="entry name" value="Ribosomal_uL24_CS"/>
</dbReference>